<dbReference type="AlphaFoldDB" id="A0AAV5S7B9"/>
<evidence type="ECO:0000313" key="1">
    <source>
        <dbReference type="EMBL" id="GMS78796.1"/>
    </source>
</evidence>
<reference evidence="1" key="1">
    <citation type="submission" date="2023-10" db="EMBL/GenBank/DDBJ databases">
        <title>Genome assembly of Pristionchus species.</title>
        <authorList>
            <person name="Yoshida K."/>
            <person name="Sommer R.J."/>
        </authorList>
    </citation>
    <scope>NUCLEOTIDE SEQUENCE</scope>
    <source>
        <strain evidence="1">RS0144</strain>
    </source>
</reference>
<accession>A0AAV5S7B9</accession>
<feature type="non-terminal residue" evidence="1">
    <location>
        <position position="1"/>
    </location>
</feature>
<organism evidence="1 2">
    <name type="scientific">Pristionchus entomophagus</name>
    <dbReference type="NCBI Taxonomy" id="358040"/>
    <lineage>
        <taxon>Eukaryota</taxon>
        <taxon>Metazoa</taxon>
        <taxon>Ecdysozoa</taxon>
        <taxon>Nematoda</taxon>
        <taxon>Chromadorea</taxon>
        <taxon>Rhabditida</taxon>
        <taxon>Rhabditina</taxon>
        <taxon>Diplogasteromorpha</taxon>
        <taxon>Diplogasteroidea</taxon>
        <taxon>Neodiplogasteridae</taxon>
        <taxon>Pristionchus</taxon>
    </lineage>
</organism>
<name>A0AAV5S7B9_9BILA</name>
<gene>
    <name evidence="1" type="ORF">PENTCL1PPCAC_971</name>
</gene>
<evidence type="ECO:0000313" key="2">
    <source>
        <dbReference type="Proteomes" id="UP001432027"/>
    </source>
</evidence>
<keyword evidence="2" id="KW-1185">Reference proteome</keyword>
<proteinExistence type="predicted"/>
<dbReference type="EMBL" id="BTSX01000001">
    <property type="protein sequence ID" value="GMS78796.1"/>
    <property type="molecule type" value="Genomic_DNA"/>
</dbReference>
<protein>
    <submittedName>
        <fullName evidence="1">Uncharacterized protein</fullName>
    </submittedName>
</protein>
<feature type="non-terminal residue" evidence="1">
    <location>
        <position position="98"/>
    </location>
</feature>
<sequence length="98" mass="11311">AEFGVDPCIDERVDSAIRGINTGPFCIQDRSKNYIIRAITADGRRITLFNDWTAKIRQSGDMWQYEYEYTHYYYRENIVAAVCATADAVKCPCKPFDK</sequence>
<comment type="caution">
    <text evidence="1">The sequence shown here is derived from an EMBL/GenBank/DDBJ whole genome shotgun (WGS) entry which is preliminary data.</text>
</comment>
<dbReference type="Proteomes" id="UP001432027">
    <property type="component" value="Unassembled WGS sequence"/>
</dbReference>